<dbReference type="Bgee" id="ENSG00000239961">
    <property type="expression patterns" value="Expressed in granulocyte and 89 other cell types or tissues"/>
</dbReference>
<keyword evidence="10" id="KW-0393">Immunoglobulin domain</keyword>
<dbReference type="Ensembl" id="ENST00000595581.1">
    <property type="protein sequence ID" value="ENSP00000471722.1"/>
    <property type="gene ID" value="ENSG00000239961.3"/>
</dbReference>
<evidence type="ECO:0000256" key="5">
    <source>
        <dbReference type="ARBA" id="ARBA00022737"/>
    </source>
</evidence>
<dbReference type="VEuPathDB" id="HostDB:ENSG00000239961"/>
<dbReference type="PANTHER" id="PTHR11738">
    <property type="entry name" value="MHC CLASS I NK CELL RECEPTOR"/>
    <property type="match status" value="1"/>
</dbReference>
<keyword evidence="3" id="KW-0812">Transmembrane</keyword>
<keyword evidence="2" id="KW-1003">Cell membrane</keyword>
<evidence type="ECO:0000256" key="10">
    <source>
        <dbReference type="ARBA" id="ARBA00023319"/>
    </source>
</evidence>
<dbReference type="InterPro" id="IPR003599">
    <property type="entry name" value="Ig_sub"/>
</dbReference>
<dbReference type="Proteomes" id="UP000005640">
    <property type="component" value="Chromosome 19"/>
</dbReference>
<proteinExistence type="evidence at protein level"/>
<dbReference type="Pfam" id="PF13927">
    <property type="entry name" value="Ig_3"/>
    <property type="match status" value="1"/>
</dbReference>
<keyword evidence="13" id="KW-1185">Reference proteome</keyword>
<keyword evidence="14" id="KW-1267">Proteomics identification</keyword>
<accession>A0A075B7A5</accession>
<dbReference type="GO" id="GO:0005886">
    <property type="term" value="C:plasma membrane"/>
    <property type="evidence" value="ECO:0007669"/>
    <property type="project" value="UniProtKB-SubCell"/>
</dbReference>
<dbReference type="OrthoDB" id="9427497at2759"/>
<evidence type="ECO:0000256" key="1">
    <source>
        <dbReference type="ARBA" id="ARBA00004162"/>
    </source>
</evidence>
<evidence type="ECO:0000256" key="9">
    <source>
        <dbReference type="ARBA" id="ARBA00023180"/>
    </source>
</evidence>
<dbReference type="SMART" id="SM00409">
    <property type="entry name" value="IG"/>
    <property type="match status" value="1"/>
</dbReference>
<dbReference type="SMR" id="A0A075B7A5"/>
<dbReference type="PROSITE" id="PS50835">
    <property type="entry name" value="IG_LIKE"/>
    <property type="match status" value="1"/>
</dbReference>
<sequence length="140" mass="15049">SSEWSAPSDPLDILIAGQISDRPSLSVQPGPTVTSGEKVTLLCQSWDPMFTFLLTKEGAAHPPLRLRSMYGAHKYQAEFPMSPVTSAHAGTYRCYGSRSSNPYLLSHPSEPLELVVSGEGADPVHSELKGVLGNEKGELP</sequence>
<evidence type="ECO:0000256" key="8">
    <source>
        <dbReference type="ARBA" id="ARBA00023157"/>
    </source>
</evidence>
<evidence type="ECO:0000256" key="7">
    <source>
        <dbReference type="ARBA" id="ARBA00023136"/>
    </source>
</evidence>
<keyword evidence="6" id="KW-1133">Transmembrane helix</keyword>
<gene>
    <name evidence="12" type="primary">LILRA4</name>
</gene>
<evidence type="ECO:0000256" key="3">
    <source>
        <dbReference type="ARBA" id="ARBA00022692"/>
    </source>
</evidence>
<dbReference type="InterPro" id="IPR050412">
    <property type="entry name" value="Ig-like_Receptors_ImmuneReg"/>
</dbReference>
<dbReference type="OpenTargets" id="ENSG00000239961"/>
<evidence type="ECO:0000256" key="6">
    <source>
        <dbReference type="ARBA" id="ARBA00022989"/>
    </source>
</evidence>
<dbReference type="Gene3D" id="2.60.40.10">
    <property type="entry name" value="Immunoglobulins"/>
    <property type="match status" value="1"/>
</dbReference>
<keyword evidence="5" id="KW-0677">Repeat</keyword>
<feature type="non-terminal residue" evidence="12">
    <location>
        <position position="1"/>
    </location>
</feature>
<dbReference type="AlphaFoldDB" id="A0A075B7A5"/>
<dbReference type="ExpressionAtlas" id="A0A075B7A5">
    <property type="expression patterns" value="baseline and differential"/>
</dbReference>
<name>A0A075B7A5_HUMAN</name>
<evidence type="ECO:0000256" key="4">
    <source>
        <dbReference type="ARBA" id="ARBA00022729"/>
    </source>
</evidence>
<keyword evidence="8" id="KW-1015">Disulfide bond</keyword>
<dbReference type="UCSC" id="uc061cpm.1">
    <property type="organism name" value="human"/>
</dbReference>
<dbReference type="InterPro" id="IPR007110">
    <property type="entry name" value="Ig-like_dom"/>
</dbReference>
<dbReference type="EMBL" id="AC245884">
    <property type="status" value="NOT_ANNOTATED_CDS"/>
    <property type="molecule type" value="Genomic_DNA"/>
</dbReference>
<dbReference type="HGNC" id="HGNC:15503">
    <property type="gene designation" value="LILRA4"/>
</dbReference>
<evidence type="ECO:0000259" key="11">
    <source>
        <dbReference type="PROSITE" id="PS50835"/>
    </source>
</evidence>
<protein>
    <submittedName>
        <fullName evidence="12">Leukocyte immunoglobulin like receptor A4</fullName>
    </submittedName>
</protein>
<evidence type="ECO:0000313" key="12">
    <source>
        <dbReference type="Ensembl" id="ENSP00000471722.1"/>
    </source>
</evidence>
<reference evidence="12 13" key="3">
    <citation type="journal article" date="2004" name="Nature">
        <title>Finishing the euchromatic sequence of the human genome.</title>
        <authorList>
            <consortium name="International Human Genome Sequencing Consortium"/>
        </authorList>
    </citation>
    <scope>NUCLEOTIDE SEQUENCE [LARGE SCALE GENOMIC DNA]</scope>
</reference>
<keyword evidence="7" id="KW-0472">Membrane</keyword>
<feature type="domain" description="Ig-like" evidence="11">
    <location>
        <begin position="23"/>
        <end position="106"/>
    </location>
</feature>
<evidence type="ECO:0007829" key="14">
    <source>
        <dbReference type="PeptideAtlas" id="A0A075B7A5"/>
    </source>
</evidence>
<comment type="subcellular location">
    <subcellularLocation>
        <location evidence="1">Cell membrane</location>
        <topology evidence="1">Single-pass membrane protein</topology>
    </subcellularLocation>
</comment>
<reference evidence="12" key="5">
    <citation type="submission" date="2025-09" db="UniProtKB">
        <authorList>
            <consortium name="Ensembl"/>
        </authorList>
    </citation>
    <scope>IDENTIFICATION</scope>
</reference>
<keyword evidence="4" id="KW-0732">Signal</keyword>
<dbReference type="PANTHER" id="PTHR11738:SF179">
    <property type="entry name" value="LEUKOCYTE IMMUNOGLOBULIN-LIKE RECEPTOR SUBFAMILY A MEMBER 5"/>
    <property type="match status" value="1"/>
</dbReference>
<organism evidence="12 13">
    <name type="scientific">Homo sapiens</name>
    <name type="common">Human</name>
    <dbReference type="NCBI Taxonomy" id="9606"/>
    <lineage>
        <taxon>Eukaryota</taxon>
        <taxon>Metazoa</taxon>
        <taxon>Chordata</taxon>
        <taxon>Craniata</taxon>
        <taxon>Vertebrata</taxon>
        <taxon>Euteleostomi</taxon>
        <taxon>Mammalia</taxon>
        <taxon>Eutheria</taxon>
        <taxon>Euarchontoglires</taxon>
        <taxon>Primates</taxon>
        <taxon>Haplorrhini</taxon>
        <taxon>Catarrhini</taxon>
        <taxon>Hominidae</taxon>
        <taxon>Homo</taxon>
    </lineage>
</organism>
<evidence type="ECO:0000256" key="2">
    <source>
        <dbReference type="ARBA" id="ARBA00022475"/>
    </source>
</evidence>
<dbReference type="FunFam" id="2.60.40.10:FF:000049">
    <property type="entry name" value="Leukocyte immunoglobulin-like receptor subfamily B member 1"/>
    <property type="match status" value="1"/>
</dbReference>
<dbReference type="MassIVE" id="A0A075B7A5"/>
<dbReference type="GeneTree" id="ENSGT01100000263478"/>
<dbReference type="SUPFAM" id="SSF48726">
    <property type="entry name" value="Immunoglobulin"/>
    <property type="match status" value="1"/>
</dbReference>
<evidence type="ECO:0000313" key="13">
    <source>
        <dbReference type="Proteomes" id="UP000005640"/>
    </source>
</evidence>
<dbReference type="HOGENOM" id="CLU_021100_6_0_1"/>
<keyword evidence="9" id="KW-0325">Glycoprotein</keyword>
<dbReference type="InterPro" id="IPR013783">
    <property type="entry name" value="Ig-like_fold"/>
</dbReference>
<reference evidence="12 13" key="2">
    <citation type="journal article" date="2004" name="Nature">
        <title>The DNA sequence and biology of human chromosome 19.</title>
        <authorList>
            <person name="Grimwood J."/>
            <person name="Gordon L.A."/>
            <person name="Olsen A."/>
            <person name="Terry A."/>
            <person name="Schmutz J."/>
            <person name="Lamerdin J."/>
            <person name="Hellsten U."/>
            <person name="Goodstein D."/>
            <person name="Couronne O."/>
            <person name="Tran-Gyamfi M."/>
            <person name="Aerts A."/>
            <person name="Altherr M."/>
            <person name="Ashworth L."/>
            <person name="Bajorek E."/>
            <person name="Black S."/>
            <person name="Branscomb E."/>
            <person name="Caenepeel S."/>
            <person name="Carrano A."/>
            <person name="Caoile C."/>
            <person name="Chan Y.M."/>
            <person name="Christensen M."/>
            <person name="Cleland C.A."/>
            <person name="Copeland A."/>
            <person name="Dalin E."/>
            <person name="Dehal P."/>
            <person name="Denys M."/>
            <person name="Detter J.C."/>
            <person name="Escobar J."/>
            <person name="Flowers D."/>
            <person name="Fotopulos D."/>
            <person name="Garcia C."/>
            <person name="Georgescu A.M."/>
            <person name="Glavina T."/>
            <person name="Gomez M."/>
            <person name="Gonzales E."/>
            <person name="Groza M."/>
            <person name="Hammon N."/>
            <person name="Hawkins T."/>
            <person name="Haydu L."/>
            <person name="Ho I."/>
            <person name="Huang W."/>
            <person name="Israni S."/>
            <person name="Jett J."/>
            <person name="Kadner K."/>
            <person name="Kimball H."/>
            <person name="Kobayashi A."/>
            <person name="Larionov V."/>
            <person name="Leem S.H."/>
            <person name="Lopez F."/>
            <person name="Lou Y."/>
            <person name="Lowry S."/>
            <person name="Malfatti S."/>
            <person name="Martinez D."/>
            <person name="McCready P."/>
            <person name="Medina C."/>
            <person name="Morgan J."/>
            <person name="Nelson K."/>
            <person name="Nolan M."/>
            <person name="Ovcharenko I."/>
            <person name="Pitluck S."/>
            <person name="Pollard M."/>
            <person name="Popkie A.P."/>
            <person name="Predki P."/>
            <person name="Quan G."/>
            <person name="Ramirez L."/>
            <person name="Rash S."/>
            <person name="Retterer J."/>
            <person name="Rodriguez A."/>
            <person name="Rogers S."/>
            <person name="Salamov A."/>
            <person name="Salazar A."/>
            <person name="She X."/>
            <person name="Smith D."/>
            <person name="Slezak T."/>
            <person name="Solovyev V."/>
            <person name="Thayer N."/>
            <person name="Tice H."/>
            <person name="Tsai M."/>
            <person name="Ustaszewska A."/>
            <person name="Vo N."/>
            <person name="Wagner M."/>
            <person name="Wheeler J."/>
            <person name="Wu K."/>
            <person name="Xie G."/>
            <person name="Yang J."/>
            <person name="Dubchak I."/>
            <person name="Furey T.S."/>
            <person name="DeJong P."/>
            <person name="Dickson M."/>
            <person name="Gordon D."/>
            <person name="Eichler E.E."/>
            <person name="Pennacchio L.A."/>
            <person name="Richardson P."/>
            <person name="Stubbs L."/>
            <person name="Rokhsar D.S."/>
            <person name="Myers R.M."/>
            <person name="Rubin E.M."/>
            <person name="Lucas S.M."/>
        </authorList>
    </citation>
    <scope>NUCLEOTIDE SEQUENCE [LARGE SCALE GENOMIC DNA]</scope>
</reference>
<dbReference type="InterPro" id="IPR036179">
    <property type="entry name" value="Ig-like_dom_sf"/>
</dbReference>
<reference evidence="12 13" key="1">
    <citation type="journal article" date="2001" name="Nature">
        <title>Initial sequencing and analysis of the human genome.</title>
        <authorList>
            <consortium name="International Human Genome Sequencing Consortium"/>
            <person name="Lander E.S."/>
            <person name="Linton L.M."/>
            <person name="Birren B."/>
            <person name="Nusbaum C."/>
            <person name="Zody M.C."/>
            <person name="Baldwin J."/>
            <person name="Devon K."/>
            <person name="Dewar K."/>
            <person name="Doyle M."/>
            <person name="FitzHugh W."/>
            <person name="Funke R."/>
            <person name="Gage D."/>
            <person name="Harris K."/>
            <person name="Heaford A."/>
            <person name="Howland J."/>
            <person name="Kann L."/>
            <person name="Lehoczky J."/>
            <person name="LeVine R."/>
            <person name="McEwan P."/>
            <person name="McKernan K."/>
            <person name="Meldrim J."/>
            <person name="Mesirov J.P."/>
            <person name="Miranda C."/>
            <person name="Morris W."/>
            <person name="Naylor J."/>
            <person name="Raymond C."/>
            <person name="Rosetti M."/>
            <person name="Santos R."/>
            <person name="Sheridan A."/>
            <person name="Sougnez C."/>
            <person name="Stange-Thomann N."/>
            <person name="Stojanovic N."/>
            <person name="Subramanian A."/>
            <person name="Wyman D."/>
            <person name="Rogers J."/>
            <person name="Sulston J."/>
            <person name="Ainscough R."/>
            <person name="Beck S."/>
            <person name="Bentley D."/>
            <person name="Burton J."/>
            <person name="Clee C."/>
            <person name="Carter N."/>
            <person name="Coulson A."/>
            <person name="Deadman R."/>
            <person name="Deloukas P."/>
            <person name="Dunham A."/>
            <person name="Dunham I."/>
            <person name="Durbin R."/>
            <person name="French L."/>
            <person name="Grafham D."/>
            <person name="Gregory S."/>
            <person name="Hubbard T."/>
            <person name="Humphray S."/>
            <person name="Hunt A."/>
            <person name="Jones M."/>
            <person name="Lloyd C."/>
            <person name="McMurray A."/>
            <person name="Matthews L."/>
            <person name="Mercer S."/>
            <person name="Milne S."/>
            <person name="Mullikin J.C."/>
            <person name="Mungall A."/>
            <person name="Plumb R."/>
            <person name="Ross M."/>
            <person name="Shownkeen R."/>
            <person name="Sims S."/>
            <person name="Waterston R.H."/>
            <person name="Wilson R.K."/>
            <person name="Hillier L.W."/>
            <person name="McPherson J.D."/>
            <person name="Marra M.A."/>
            <person name="Mardis E.R."/>
            <person name="Fulton L.A."/>
            <person name="Chinwalla A.T."/>
            <person name="Pepin K.H."/>
            <person name="Gish W.R."/>
            <person name="Chissoe S.L."/>
            <person name="Wendl M.C."/>
            <person name="Delehaunty K.D."/>
            <person name="Miner T.L."/>
            <person name="Delehaunty A."/>
            <person name="Kramer J.B."/>
            <person name="Cook L.L."/>
            <person name="Fulton R.S."/>
            <person name="Johnson D.L."/>
            <person name="Minx P.J."/>
            <person name="Clifton S.W."/>
            <person name="Hawkins T."/>
            <person name="Branscomb E."/>
            <person name="Predki P."/>
            <person name="Richardson P."/>
            <person name="Wenning S."/>
            <person name="Slezak T."/>
            <person name="Doggett N."/>
            <person name="Cheng J.F."/>
            <person name="Olsen A."/>
            <person name="Lucas S."/>
            <person name="Elkin C."/>
            <person name="Uberbacher E."/>
            <person name="Frazier M."/>
            <person name="Gibbs R.A."/>
            <person name="Muzny D.M."/>
            <person name="Scherer S.E."/>
            <person name="Bouck J.B."/>
            <person name="Sodergren E.J."/>
            <person name="Worley K.C."/>
            <person name="Rives C.M."/>
            <person name="Gorrell J.H."/>
            <person name="Metzker M.L."/>
            <person name="Naylor S.L."/>
            <person name="Kucherlapati R.S."/>
            <person name="Nelson D.L."/>
            <person name="Weinstock G.M."/>
            <person name="Sakaki Y."/>
            <person name="Fujiyama A."/>
            <person name="Hattori M."/>
            <person name="Yada T."/>
            <person name="Toyoda A."/>
            <person name="Itoh T."/>
            <person name="Kawagoe C."/>
            <person name="Watanabe H."/>
            <person name="Totoki Y."/>
            <person name="Taylor T."/>
            <person name="Weissenbach J."/>
            <person name="Heilig R."/>
            <person name="Saurin W."/>
            <person name="Artiguenave F."/>
            <person name="Brottier P."/>
            <person name="Bruls T."/>
            <person name="Pelletier E."/>
            <person name="Robert C."/>
            <person name="Wincker P."/>
            <person name="Smith D.R."/>
            <person name="Doucette-Stamm L."/>
            <person name="Rubenfield M."/>
            <person name="Weinstock K."/>
            <person name="Lee H.M."/>
            <person name="Dubois J."/>
            <person name="Rosenthal A."/>
            <person name="Platzer M."/>
            <person name="Nyakatura G."/>
            <person name="Taudien S."/>
            <person name="Rump A."/>
            <person name="Yang H."/>
            <person name="Yu J."/>
            <person name="Wang J."/>
            <person name="Huang G."/>
            <person name="Gu J."/>
            <person name="Hood L."/>
            <person name="Rowen L."/>
            <person name="Madan A."/>
            <person name="Qin S."/>
            <person name="Davis R.W."/>
            <person name="Federspiel N.A."/>
            <person name="Abola A.P."/>
            <person name="Proctor M.J."/>
            <person name="Myers R.M."/>
            <person name="Schmutz J."/>
            <person name="Dickson M."/>
            <person name="Grimwood J."/>
            <person name="Cox D.R."/>
            <person name="Olson M.V."/>
            <person name="Kaul R."/>
            <person name="Raymond C."/>
            <person name="Shimizu N."/>
            <person name="Kawasaki K."/>
            <person name="Minoshima S."/>
            <person name="Evans G.A."/>
            <person name="Athanasiou M."/>
            <person name="Schultz R."/>
            <person name="Roe B.A."/>
            <person name="Chen F."/>
            <person name="Pan H."/>
            <person name="Ramser J."/>
            <person name="Lehrach H."/>
            <person name="Reinhardt R."/>
            <person name="McCombie W.R."/>
            <person name="de la Bastide M."/>
            <person name="Dedhia N."/>
            <person name="Blocker H."/>
            <person name="Hornischer K."/>
            <person name="Nordsiek G."/>
            <person name="Agarwala R."/>
            <person name="Aravind L."/>
            <person name="Bailey J.A."/>
            <person name="Bateman A."/>
            <person name="Batzoglou S."/>
            <person name="Birney E."/>
            <person name="Bork P."/>
            <person name="Brown D.G."/>
            <person name="Burge C.B."/>
            <person name="Cerutti L."/>
            <person name="Chen H.C."/>
            <person name="Church D."/>
            <person name="Clamp M."/>
            <person name="Copley R.R."/>
            <person name="Doerks T."/>
            <person name="Eddy S.R."/>
            <person name="Eichler E.E."/>
            <person name="Furey T.S."/>
            <person name="Galagan J."/>
            <person name="Gilbert J.G."/>
            <person name="Harmon C."/>
            <person name="Hayashizaki Y."/>
            <person name="Haussler D."/>
            <person name="Hermjakob H."/>
            <person name="Hokamp K."/>
            <person name="Jang W."/>
            <person name="Johnson L.S."/>
            <person name="Jones T.A."/>
            <person name="Kasif S."/>
            <person name="Kaspryzk A."/>
            <person name="Kennedy S."/>
            <person name="Kent W.J."/>
            <person name="Kitts P."/>
            <person name="Koonin E.V."/>
            <person name="Korf I."/>
            <person name="Kulp D."/>
            <person name="Lancet D."/>
            <person name="Lowe T.M."/>
            <person name="McLysaght A."/>
            <person name="Mikkelsen T."/>
            <person name="Moran J.V."/>
            <person name="Mulder N."/>
            <person name="Pollara V.J."/>
            <person name="Ponting C.P."/>
            <person name="Schuler G."/>
            <person name="Schultz J."/>
            <person name="Slater G."/>
            <person name="Smit A.F."/>
            <person name="Stupka E."/>
            <person name="Szustakowski J."/>
            <person name="Thierry-Mieg D."/>
            <person name="Thierry-Mieg J."/>
            <person name="Wagner L."/>
            <person name="Wallis J."/>
            <person name="Wheeler R."/>
            <person name="Williams A."/>
            <person name="Wolf Y.I."/>
            <person name="Wolfe K.H."/>
            <person name="Yang S.P."/>
            <person name="Yeh R.F."/>
            <person name="Collins F."/>
            <person name="Guyer M.S."/>
            <person name="Peterson J."/>
            <person name="Felsenfeld A."/>
            <person name="Wetterstrand K.A."/>
            <person name="Patrinos A."/>
            <person name="Morgan M.J."/>
            <person name="de Jong P."/>
            <person name="Catanese J.J."/>
            <person name="Osoegawa K."/>
            <person name="Shizuya H."/>
            <person name="Choi S."/>
            <person name="Chen Y.J."/>
        </authorList>
    </citation>
    <scope>NUCLEOTIDE SEQUENCE [LARGE SCALE GENOMIC DNA]</scope>
</reference>
<reference evidence="12" key="4">
    <citation type="submission" date="2025-08" db="UniProtKB">
        <authorList>
            <consortium name="Ensembl"/>
        </authorList>
    </citation>
    <scope>IDENTIFICATION</scope>
</reference>